<keyword evidence="1" id="KW-0472">Membrane</keyword>
<dbReference type="RefSeq" id="WP_342076571.1">
    <property type="nucleotide sequence ID" value="NZ_CP151767.2"/>
</dbReference>
<dbReference type="Proteomes" id="UP001470809">
    <property type="component" value="Chromosome"/>
</dbReference>
<keyword evidence="1" id="KW-0812">Transmembrane</keyword>
<dbReference type="Pfam" id="PF13160">
    <property type="entry name" value="DUF3995"/>
    <property type="match status" value="1"/>
</dbReference>
<feature type="transmembrane region" description="Helical" evidence="1">
    <location>
        <begin position="51"/>
        <end position="72"/>
    </location>
</feature>
<keyword evidence="1" id="KW-1133">Transmembrane helix</keyword>
<reference evidence="2" key="1">
    <citation type="submission" date="2024-08" db="EMBL/GenBank/DDBJ databases">
        <title>Phylogenomic analyses of a clade within the roseobacter group suggest taxonomic reassignments of species of the genera Aestuariivita, Citreicella, Loktanella, Nautella, Pelagibaca, Ruegeria, Thalassobius, Thiobacimonas and Tropicibacter, and the proposal o.</title>
        <authorList>
            <person name="Jeon C.O."/>
        </authorList>
    </citation>
    <scope>NUCLEOTIDE SEQUENCE</scope>
    <source>
        <strain evidence="2">SS1-5</strain>
    </source>
</reference>
<dbReference type="KEGG" id="yrh:AABB31_20290"/>
<accession>A0AAN0NKG7</accession>
<protein>
    <submittedName>
        <fullName evidence="2">DUF3995 domain-containing protein</fullName>
    </submittedName>
</protein>
<gene>
    <name evidence="2" type="ORF">AABB31_20290</name>
</gene>
<organism evidence="2 3">
    <name type="scientific">Yoonia rhodophyticola</name>
    <dbReference type="NCBI Taxonomy" id="3137370"/>
    <lineage>
        <taxon>Bacteria</taxon>
        <taxon>Pseudomonadati</taxon>
        <taxon>Pseudomonadota</taxon>
        <taxon>Alphaproteobacteria</taxon>
        <taxon>Rhodobacterales</taxon>
        <taxon>Paracoccaceae</taxon>
        <taxon>Yoonia</taxon>
    </lineage>
</organism>
<dbReference type="InterPro" id="IPR025058">
    <property type="entry name" value="DUF3995"/>
</dbReference>
<evidence type="ECO:0000256" key="1">
    <source>
        <dbReference type="SAM" id="Phobius"/>
    </source>
</evidence>
<keyword evidence="3" id="KW-1185">Reference proteome</keyword>
<evidence type="ECO:0000313" key="2">
    <source>
        <dbReference type="EMBL" id="WZU67260.1"/>
    </source>
</evidence>
<proteinExistence type="predicted"/>
<sequence>MTLLAILISGVLVGISALHALWGMGKWVPIADEAELARAFVGARGVTRMPGPIPCFLVVAALVMVTVLIWLPPGGLRDAILGLAAAVLILRGGLAYTRLWRRMTPEEPFARYDRTRYGPLCLALGAGLAILIVGGN</sequence>
<name>A0AAN0NKG7_9RHOB</name>
<feature type="transmembrane region" description="Helical" evidence="1">
    <location>
        <begin position="117"/>
        <end position="135"/>
    </location>
</feature>
<dbReference type="EMBL" id="CP151767">
    <property type="protein sequence ID" value="WZU67260.1"/>
    <property type="molecule type" value="Genomic_DNA"/>
</dbReference>
<dbReference type="AlphaFoldDB" id="A0AAN0NKG7"/>
<feature type="transmembrane region" description="Helical" evidence="1">
    <location>
        <begin position="79"/>
        <end position="97"/>
    </location>
</feature>
<evidence type="ECO:0000313" key="3">
    <source>
        <dbReference type="Proteomes" id="UP001470809"/>
    </source>
</evidence>